<dbReference type="AlphaFoldDB" id="A0A502G0K7"/>
<sequence length="290" mass="31702">MLAAILDWLRAPSAQLPLVSERATWHPTSMTPLTVYDLTALGAWLVDQNSHPDLVGAVRRAMDVSSAHRDLDEALLALRLLRRLTSGSDETALDDADLTTIVGSLMTNAVILYARATDTQPIDRRPWFGISKLPQSLRAAHRELMRLRNKEVAHFGKGEPVDGAPLLVEALVLRPFDKEHPIGHLSSRAHNRAALAKRAEGLVERVLALATQAVSDRHTEVCRALTELAKNHDPVMARLRGLPLADPRLLAAEAHSQEGATRSTSARNYSRVAVVEIHDEAAPDDESGPV</sequence>
<dbReference type="Proteomes" id="UP000319931">
    <property type="component" value="Unassembled WGS sequence"/>
</dbReference>
<protein>
    <submittedName>
        <fullName evidence="1">Uncharacterized protein</fullName>
    </submittedName>
</protein>
<reference evidence="1 2" key="1">
    <citation type="journal article" date="2019" name="Environ. Microbiol.">
        <title>Species interactions and distinct microbial communities in high Arctic permafrost affected cryosols are associated with the CH4 and CO2 gas fluxes.</title>
        <authorList>
            <person name="Altshuler I."/>
            <person name="Hamel J."/>
            <person name="Turney S."/>
            <person name="Magnuson E."/>
            <person name="Levesque R."/>
            <person name="Greer C."/>
            <person name="Whyte L.G."/>
        </authorList>
    </citation>
    <scope>NUCLEOTIDE SEQUENCE [LARGE SCALE GENOMIC DNA]</scope>
    <source>
        <strain evidence="1 2">E6.1</strain>
    </source>
</reference>
<dbReference type="EMBL" id="RCZC01000002">
    <property type="protein sequence ID" value="TPG55072.1"/>
    <property type="molecule type" value="Genomic_DNA"/>
</dbReference>
<proteinExistence type="predicted"/>
<comment type="caution">
    <text evidence="1">The sequence shown here is derived from an EMBL/GenBank/DDBJ whole genome shotgun (WGS) entry which is preliminary data.</text>
</comment>
<evidence type="ECO:0000313" key="1">
    <source>
        <dbReference type="EMBL" id="TPG55072.1"/>
    </source>
</evidence>
<organism evidence="1 2">
    <name type="scientific">Sphingomonas glacialis</name>
    <dbReference type="NCBI Taxonomy" id="658225"/>
    <lineage>
        <taxon>Bacteria</taxon>
        <taxon>Pseudomonadati</taxon>
        <taxon>Pseudomonadota</taxon>
        <taxon>Alphaproteobacteria</taxon>
        <taxon>Sphingomonadales</taxon>
        <taxon>Sphingomonadaceae</taxon>
        <taxon>Sphingomonas</taxon>
    </lineage>
</organism>
<gene>
    <name evidence="1" type="ORF">EAH76_10900</name>
</gene>
<keyword evidence="2" id="KW-1185">Reference proteome</keyword>
<accession>A0A502G0K7</accession>
<evidence type="ECO:0000313" key="2">
    <source>
        <dbReference type="Proteomes" id="UP000319931"/>
    </source>
</evidence>
<name>A0A502G0K7_9SPHN</name>